<organism evidence="1 2">
    <name type="scientific">Thalassotalea euphylliae</name>
    <dbReference type="NCBI Taxonomy" id="1655234"/>
    <lineage>
        <taxon>Bacteria</taxon>
        <taxon>Pseudomonadati</taxon>
        <taxon>Pseudomonadota</taxon>
        <taxon>Gammaproteobacteria</taxon>
        <taxon>Alteromonadales</taxon>
        <taxon>Colwelliaceae</taxon>
        <taxon>Thalassotalea</taxon>
    </lineage>
</organism>
<dbReference type="AlphaFoldDB" id="A0A3E0TQH2"/>
<proteinExistence type="predicted"/>
<evidence type="ECO:0000313" key="2">
    <source>
        <dbReference type="Proteomes" id="UP000256478"/>
    </source>
</evidence>
<protein>
    <submittedName>
        <fullName evidence="1">Uncharacterized protein</fullName>
    </submittedName>
</protein>
<dbReference type="OrthoDB" id="5905729at2"/>
<gene>
    <name evidence="1" type="ORF">DXX93_06645</name>
</gene>
<sequence>MKMLKIEVFENNVKDTTIKIPLDVLKAISRVFPKKYLSLLEAKSMGIEDLILAATNPDTSGTIVEIEDHQDNERVIISVE</sequence>
<dbReference type="Proteomes" id="UP000256478">
    <property type="component" value="Unassembled WGS sequence"/>
</dbReference>
<accession>A0A3E0TQH2</accession>
<dbReference type="RefSeq" id="WP_116007413.1">
    <property type="nucleotide sequence ID" value="NZ_QUOU01000001.1"/>
</dbReference>
<evidence type="ECO:0000313" key="1">
    <source>
        <dbReference type="EMBL" id="REL26292.1"/>
    </source>
</evidence>
<dbReference type="EMBL" id="QUOU01000001">
    <property type="protein sequence ID" value="REL26292.1"/>
    <property type="molecule type" value="Genomic_DNA"/>
</dbReference>
<name>A0A3E0TQH2_9GAMM</name>
<comment type="caution">
    <text evidence="1">The sequence shown here is derived from an EMBL/GenBank/DDBJ whole genome shotgun (WGS) entry which is preliminary data.</text>
</comment>
<reference evidence="1 2" key="1">
    <citation type="submission" date="2018-08" db="EMBL/GenBank/DDBJ databases">
        <title>Thalassotalea euphylliae genome.</title>
        <authorList>
            <person name="Summers S."/>
            <person name="Rice S.A."/>
            <person name="Freckelton M.L."/>
            <person name="Nedved B.T."/>
            <person name="Hadfield M.G."/>
        </authorList>
    </citation>
    <scope>NUCLEOTIDE SEQUENCE [LARGE SCALE GENOMIC DNA]</scope>
    <source>
        <strain evidence="1 2">H1</strain>
    </source>
</reference>